<comment type="caution">
    <text evidence="4">The sequence shown here is derived from an EMBL/GenBank/DDBJ whole genome shotgun (WGS) entry which is preliminary data.</text>
</comment>
<dbReference type="InterPro" id="IPR009057">
    <property type="entry name" value="Homeodomain-like_sf"/>
</dbReference>
<keyword evidence="1 2" id="KW-0238">DNA-binding</keyword>
<reference evidence="4 5" key="1">
    <citation type="submission" date="2018-04" db="EMBL/GenBank/DDBJ databases">
        <title>Adhaeribacter sp. HMF7616 genome sequencing and assembly.</title>
        <authorList>
            <person name="Kang H."/>
            <person name="Kang J."/>
            <person name="Cha I."/>
            <person name="Kim H."/>
            <person name="Joh K."/>
        </authorList>
    </citation>
    <scope>NUCLEOTIDE SEQUENCE [LARGE SCALE GENOMIC DNA]</scope>
    <source>
        <strain evidence="4 5">HMF7616</strain>
    </source>
</reference>
<evidence type="ECO:0000256" key="1">
    <source>
        <dbReference type="ARBA" id="ARBA00023125"/>
    </source>
</evidence>
<dbReference type="InterPro" id="IPR001647">
    <property type="entry name" value="HTH_TetR"/>
</dbReference>
<gene>
    <name evidence="4" type="ORF">AHMF7616_00615</name>
</gene>
<sequence length="177" mass="20778">MDDIAQDLGISKKTIYRWFENKDQLVQELLEFSLCAPCEVNTRSEENAVEEFCVTFNHQIQNLIKFHSSFFNDLKKYHPSAHQIWAGFKENNIIQQFRANLQKGIQAGLYQQDLDPDILARLYIGQLETIYTSDLFPPEQFNRLQVYKFNLRHFIQSIVTPAGQKYLHEILARTCCV</sequence>
<dbReference type="Pfam" id="PF00440">
    <property type="entry name" value="TetR_N"/>
    <property type="match status" value="1"/>
</dbReference>
<dbReference type="AlphaFoldDB" id="A0A369QEM3"/>
<dbReference type="EMBL" id="QASA01000001">
    <property type="protein sequence ID" value="RDC62025.1"/>
    <property type="molecule type" value="Genomic_DNA"/>
</dbReference>
<evidence type="ECO:0000313" key="4">
    <source>
        <dbReference type="EMBL" id="RDC62025.1"/>
    </source>
</evidence>
<dbReference type="Proteomes" id="UP000253919">
    <property type="component" value="Unassembled WGS sequence"/>
</dbReference>
<dbReference type="InterPro" id="IPR036271">
    <property type="entry name" value="Tet_transcr_reg_TetR-rel_C_sf"/>
</dbReference>
<dbReference type="SUPFAM" id="SSF46689">
    <property type="entry name" value="Homeodomain-like"/>
    <property type="match status" value="1"/>
</dbReference>
<dbReference type="PROSITE" id="PS50977">
    <property type="entry name" value="HTH_TETR_2"/>
    <property type="match status" value="1"/>
</dbReference>
<feature type="domain" description="HTH tetR-type" evidence="3">
    <location>
        <begin position="1"/>
        <end position="37"/>
    </location>
</feature>
<name>A0A369QEM3_9BACT</name>
<evidence type="ECO:0000259" key="3">
    <source>
        <dbReference type="PROSITE" id="PS50977"/>
    </source>
</evidence>
<dbReference type="Gene3D" id="1.10.357.10">
    <property type="entry name" value="Tetracycline Repressor, domain 2"/>
    <property type="match status" value="1"/>
</dbReference>
<dbReference type="SUPFAM" id="SSF48498">
    <property type="entry name" value="Tetracyclin repressor-like, C-terminal domain"/>
    <property type="match status" value="1"/>
</dbReference>
<proteinExistence type="predicted"/>
<keyword evidence="5" id="KW-1185">Reference proteome</keyword>
<protein>
    <recommendedName>
        <fullName evidence="3">HTH tetR-type domain-containing protein</fullName>
    </recommendedName>
</protein>
<organism evidence="4 5">
    <name type="scientific">Adhaeribacter pallidiroseus</name>
    <dbReference type="NCBI Taxonomy" id="2072847"/>
    <lineage>
        <taxon>Bacteria</taxon>
        <taxon>Pseudomonadati</taxon>
        <taxon>Bacteroidota</taxon>
        <taxon>Cytophagia</taxon>
        <taxon>Cytophagales</taxon>
        <taxon>Hymenobacteraceae</taxon>
        <taxon>Adhaeribacter</taxon>
    </lineage>
</organism>
<dbReference type="GO" id="GO:0003677">
    <property type="term" value="F:DNA binding"/>
    <property type="evidence" value="ECO:0007669"/>
    <property type="project" value="UniProtKB-UniRule"/>
</dbReference>
<comment type="caution">
    <text evidence="2">Lacks conserved residue(s) required for the propagation of feature annotation.</text>
</comment>
<accession>A0A369QEM3</accession>
<dbReference type="Gene3D" id="1.10.10.60">
    <property type="entry name" value="Homeodomain-like"/>
    <property type="match status" value="1"/>
</dbReference>
<evidence type="ECO:0000313" key="5">
    <source>
        <dbReference type="Proteomes" id="UP000253919"/>
    </source>
</evidence>
<evidence type="ECO:0000256" key="2">
    <source>
        <dbReference type="PROSITE-ProRule" id="PRU00335"/>
    </source>
</evidence>